<dbReference type="GO" id="GO:0003700">
    <property type="term" value="F:DNA-binding transcription factor activity"/>
    <property type="evidence" value="ECO:0007669"/>
    <property type="project" value="TreeGrafter"/>
</dbReference>
<evidence type="ECO:0000256" key="1">
    <source>
        <dbReference type="ARBA" id="ARBA00004123"/>
    </source>
</evidence>
<dbReference type="PROSITE" id="PS50888">
    <property type="entry name" value="BHLH"/>
    <property type="match status" value="1"/>
</dbReference>
<reference evidence="6 7" key="1">
    <citation type="submission" date="2024-04" db="EMBL/GenBank/DDBJ databases">
        <title>The reference genome of an endangered Asteraceae, Deinandra increscens subsp. villosa, native to the Central Coast of California.</title>
        <authorList>
            <person name="Guilliams M."/>
            <person name="Hasenstab-Lehman K."/>
            <person name="Meyer R."/>
            <person name="Mcevoy S."/>
        </authorList>
    </citation>
    <scope>NUCLEOTIDE SEQUENCE [LARGE SCALE GENOMIC DNA]</scope>
    <source>
        <tissue evidence="6">Leaf</tissue>
    </source>
</reference>
<dbReference type="InterPro" id="IPR011598">
    <property type="entry name" value="bHLH_dom"/>
</dbReference>
<dbReference type="AlphaFoldDB" id="A0AAP0DJT7"/>
<dbReference type="Proteomes" id="UP001408789">
    <property type="component" value="Unassembled WGS sequence"/>
</dbReference>
<keyword evidence="4" id="KW-0539">Nucleus</keyword>
<organism evidence="6 7">
    <name type="scientific">Deinandra increscens subsp. villosa</name>
    <dbReference type="NCBI Taxonomy" id="3103831"/>
    <lineage>
        <taxon>Eukaryota</taxon>
        <taxon>Viridiplantae</taxon>
        <taxon>Streptophyta</taxon>
        <taxon>Embryophyta</taxon>
        <taxon>Tracheophyta</taxon>
        <taxon>Spermatophyta</taxon>
        <taxon>Magnoliopsida</taxon>
        <taxon>eudicotyledons</taxon>
        <taxon>Gunneridae</taxon>
        <taxon>Pentapetalae</taxon>
        <taxon>asterids</taxon>
        <taxon>campanulids</taxon>
        <taxon>Asterales</taxon>
        <taxon>Asteraceae</taxon>
        <taxon>Asteroideae</taxon>
        <taxon>Heliantheae alliance</taxon>
        <taxon>Madieae</taxon>
        <taxon>Madiinae</taxon>
        <taxon>Deinandra</taxon>
    </lineage>
</organism>
<protein>
    <recommendedName>
        <fullName evidence="5">BHLH domain-containing protein</fullName>
    </recommendedName>
</protein>
<dbReference type="PANTHER" id="PTHR12565:SF433">
    <property type="entry name" value="MYC-TYPE, BASIC HELIX-LOOP-HELIX (BHLH) DOMAIN-CONTAINING PROTEIN-RELATED"/>
    <property type="match status" value="1"/>
</dbReference>
<name>A0AAP0DJT7_9ASTR</name>
<comment type="subcellular location">
    <subcellularLocation>
        <location evidence="1">Nucleus</location>
    </subcellularLocation>
</comment>
<dbReference type="EMBL" id="JBCNJP010000010">
    <property type="protein sequence ID" value="KAK9072353.1"/>
    <property type="molecule type" value="Genomic_DNA"/>
</dbReference>
<proteinExistence type="predicted"/>
<dbReference type="InterPro" id="IPR036638">
    <property type="entry name" value="HLH_DNA-bd_sf"/>
</dbReference>
<evidence type="ECO:0000259" key="5">
    <source>
        <dbReference type="PROSITE" id="PS50888"/>
    </source>
</evidence>
<evidence type="ECO:0000256" key="4">
    <source>
        <dbReference type="ARBA" id="ARBA00023242"/>
    </source>
</evidence>
<evidence type="ECO:0000313" key="6">
    <source>
        <dbReference type="EMBL" id="KAK9072353.1"/>
    </source>
</evidence>
<dbReference type="GO" id="GO:0046983">
    <property type="term" value="F:protein dimerization activity"/>
    <property type="evidence" value="ECO:0007669"/>
    <property type="project" value="InterPro"/>
</dbReference>
<evidence type="ECO:0000256" key="2">
    <source>
        <dbReference type="ARBA" id="ARBA00023015"/>
    </source>
</evidence>
<dbReference type="GO" id="GO:0005634">
    <property type="term" value="C:nucleus"/>
    <property type="evidence" value="ECO:0007669"/>
    <property type="project" value="UniProtKB-SubCell"/>
</dbReference>
<keyword evidence="3" id="KW-0804">Transcription</keyword>
<keyword evidence="7" id="KW-1185">Reference proteome</keyword>
<gene>
    <name evidence="6" type="ORF">SSX86_008787</name>
</gene>
<evidence type="ECO:0000313" key="7">
    <source>
        <dbReference type="Proteomes" id="UP001408789"/>
    </source>
</evidence>
<keyword evidence="2" id="KW-0805">Transcription regulation</keyword>
<dbReference type="PANTHER" id="PTHR12565">
    <property type="entry name" value="STEROL REGULATORY ELEMENT-BINDING PROTEIN"/>
    <property type="match status" value="1"/>
</dbReference>
<dbReference type="SUPFAM" id="SSF47459">
    <property type="entry name" value="HLH, helix-loop-helix DNA-binding domain"/>
    <property type="match status" value="1"/>
</dbReference>
<comment type="caution">
    <text evidence="6">The sequence shown here is derived from an EMBL/GenBank/DDBJ whole genome shotgun (WGS) entry which is preliminary data.</text>
</comment>
<dbReference type="InterPro" id="IPR024097">
    <property type="entry name" value="bHLH_ZIP_TF"/>
</dbReference>
<feature type="domain" description="BHLH" evidence="5">
    <location>
        <begin position="78"/>
        <end position="128"/>
    </location>
</feature>
<sequence>MEASSFHRHPSVLHQCFSFSDLMATNTSFAHQSYEHVLPTTSSIESTTHIDSNLQILDSSLSMEVYVSKSAEMKMPTSKPSLSHAQSNVRREKISEKMKALQSIVPGCDKISGVALMLDEVINYVHSLQNEIQIMSLKLAYVNPMDDYGAEYEECIPRSYDQNTTIQQQMLSFQEHQMPCMISQNNGEALWDLEEQREEFDDLFAIIKCNSCY</sequence>
<accession>A0AAP0DJT7</accession>
<evidence type="ECO:0000256" key="3">
    <source>
        <dbReference type="ARBA" id="ARBA00023163"/>
    </source>
</evidence>
<dbReference type="Gene3D" id="4.10.280.10">
    <property type="entry name" value="Helix-loop-helix DNA-binding domain"/>
    <property type="match status" value="1"/>
</dbReference>